<keyword evidence="3" id="KW-1185">Reference proteome</keyword>
<proteinExistence type="predicted"/>
<evidence type="ECO:0000313" key="2">
    <source>
        <dbReference type="EMBL" id="GAA5189546.1"/>
    </source>
</evidence>
<name>A0ABP9S0Y0_9GAMM</name>
<organism evidence="2 3">
    <name type="scientific">Ferrimonas gelatinilytica</name>
    <dbReference type="NCBI Taxonomy" id="1255257"/>
    <lineage>
        <taxon>Bacteria</taxon>
        <taxon>Pseudomonadati</taxon>
        <taxon>Pseudomonadota</taxon>
        <taxon>Gammaproteobacteria</taxon>
        <taxon>Alteromonadales</taxon>
        <taxon>Ferrimonadaceae</taxon>
        <taxon>Ferrimonas</taxon>
    </lineage>
</organism>
<gene>
    <name evidence="2" type="ORF">GCM10025772_12180</name>
</gene>
<evidence type="ECO:0000256" key="1">
    <source>
        <dbReference type="SAM" id="Coils"/>
    </source>
</evidence>
<feature type="coiled-coil region" evidence="1">
    <location>
        <begin position="104"/>
        <end position="131"/>
    </location>
</feature>
<dbReference type="Proteomes" id="UP001501600">
    <property type="component" value="Unassembled WGS sequence"/>
</dbReference>
<evidence type="ECO:0000313" key="3">
    <source>
        <dbReference type="Proteomes" id="UP001501600"/>
    </source>
</evidence>
<accession>A0ABP9S0Y0</accession>
<protein>
    <submittedName>
        <fullName evidence="2">Uncharacterized protein</fullName>
    </submittedName>
</protein>
<dbReference type="EMBL" id="BAABLF010000006">
    <property type="protein sequence ID" value="GAA5189546.1"/>
    <property type="molecule type" value="Genomic_DNA"/>
</dbReference>
<sequence>MFGLLLVTAITVQKYTDLVAISESAIKTDKLLREINDLVDQLSERLVVADSDLSQQDYLEELLRLAESKIEVTEDWQTISSTLSIIKKHNITSNDIETLSGVLASRSIKELEQLQSDLSVARAQTRLLQRRSGLDFPTCLVSNSGRIRYLADITLKDEMFEVNNFSDEAEEFFEEEGEMSPESFLQRAQDALSKSKSQELECRYFVRVFDGTTSKRWYIERLQQVEQAFYKYLAGTKA</sequence>
<reference evidence="3" key="1">
    <citation type="journal article" date="2019" name="Int. J. Syst. Evol. Microbiol.">
        <title>The Global Catalogue of Microorganisms (GCM) 10K type strain sequencing project: providing services to taxonomists for standard genome sequencing and annotation.</title>
        <authorList>
            <consortium name="The Broad Institute Genomics Platform"/>
            <consortium name="The Broad Institute Genome Sequencing Center for Infectious Disease"/>
            <person name="Wu L."/>
            <person name="Ma J."/>
        </authorList>
    </citation>
    <scope>NUCLEOTIDE SEQUENCE [LARGE SCALE GENOMIC DNA]</scope>
    <source>
        <strain evidence="3">JCM 18720</strain>
    </source>
</reference>
<comment type="caution">
    <text evidence="2">The sequence shown here is derived from an EMBL/GenBank/DDBJ whole genome shotgun (WGS) entry which is preliminary data.</text>
</comment>
<keyword evidence="1" id="KW-0175">Coiled coil</keyword>